<evidence type="ECO:0000313" key="2">
    <source>
        <dbReference type="EMBL" id="SMX65314.1"/>
    </source>
</evidence>
<proteinExistence type="predicted"/>
<reference evidence="2" key="1">
    <citation type="submission" date="2017-03" db="EMBL/GenBank/DDBJ databases">
        <authorList>
            <person name="Monnet C."/>
        </authorList>
    </citation>
    <scope>NUCLEOTIDE SEQUENCE [LARGE SCALE GENOMIC DNA]</scope>
    <source>
        <strain evidence="2">ATCC 9175</strain>
    </source>
</reference>
<dbReference type="Proteomes" id="UP000234525">
    <property type="component" value="Unassembled WGS sequence"/>
</dbReference>
<accession>A0A2H1HQZ2</accession>
<feature type="region of interest" description="Disordered" evidence="1">
    <location>
        <begin position="1"/>
        <end position="63"/>
    </location>
</feature>
<evidence type="ECO:0000313" key="3">
    <source>
        <dbReference type="Proteomes" id="UP000234525"/>
    </source>
</evidence>
<feature type="region of interest" description="Disordered" evidence="1">
    <location>
        <begin position="79"/>
        <end position="102"/>
    </location>
</feature>
<evidence type="ECO:0000256" key="1">
    <source>
        <dbReference type="SAM" id="MobiDB-lite"/>
    </source>
</evidence>
<comment type="caution">
    <text evidence="2">The sequence shown here is derived from an EMBL/GenBank/DDBJ whole genome shotgun (WGS) entry which is preliminary data.</text>
</comment>
<protein>
    <submittedName>
        <fullName evidence="2">Uncharacterized protein</fullName>
    </submittedName>
</protein>
<keyword evidence="3" id="KW-1185">Reference proteome</keyword>
<gene>
    <name evidence="2" type="ORF">BAUR9175_00327</name>
</gene>
<sequence length="182" mass="19538">MNTQRTATGERNESSVRAARSRPGEENGSAKWADPLITTQANLSGRNPWHGGRKFPPTVPGGRPRCRHCGGAVRLARAGHGGAESAPPCHPQVRTVQGQRGRKISGAVHRPPARARSCKICGTVGLGTGVENFHPRGLEPTVVPPWHHRQERGQVDGGGKLPQPCCRRRRQRADGGAQFSPP</sequence>
<organism evidence="2 3">
    <name type="scientific">Brevibacterium aurantiacum</name>
    <dbReference type="NCBI Taxonomy" id="273384"/>
    <lineage>
        <taxon>Bacteria</taxon>
        <taxon>Bacillati</taxon>
        <taxon>Actinomycetota</taxon>
        <taxon>Actinomycetes</taxon>
        <taxon>Micrococcales</taxon>
        <taxon>Brevibacteriaceae</taxon>
        <taxon>Brevibacterium</taxon>
    </lineage>
</organism>
<dbReference type="AlphaFoldDB" id="A0A2H1HQZ2"/>
<feature type="region of interest" description="Disordered" evidence="1">
    <location>
        <begin position="141"/>
        <end position="182"/>
    </location>
</feature>
<dbReference type="EMBL" id="FXZB01000002">
    <property type="protein sequence ID" value="SMX65314.1"/>
    <property type="molecule type" value="Genomic_DNA"/>
</dbReference>
<name>A0A2H1HQZ2_BREAU</name>